<comment type="caution">
    <text evidence="3">The sequence shown here is derived from an EMBL/GenBank/DDBJ whole genome shotgun (WGS) entry which is preliminary data.</text>
</comment>
<accession>A0ABP9CWS3</accession>
<dbReference type="InterPro" id="IPR051319">
    <property type="entry name" value="Oligoribo/pAp-PDE_c-di-AMP_PDE"/>
</dbReference>
<dbReference type="InterPro" id="IPR001667">
    <property type="entry name" value="DDH_dom"/>
</dbReference>
<evidence type="ECO:0000259" key="1">
    <source>
        <dbReference type="Pfam" id="PF01368"/>
    </source>
</evidence>
<reference evidence="4" key="1">
    <citation type="journal article" date="2019" name="Int. J. Syst. Evol. Microbiol.">
        <title>The Global Catalogue of Microorganisms (GCM) 10K type strain sequencing project: providing services to taxonomists for standard genome sequencing and annotation.</title>
        <authorList>
            <consortium name="The Broad Institute Genomics Platform"/>
            <consortium name="The Broad Institute Genome Sequencing Center for Infectious Disease"/>
            <person name="Wu L."/>
            <person name="Ma J."/>
        </authorList>
    </citation>
    <scope>NUCLEOTIDE SEQUENCE [LARGE SCALE GENOMIC DNA]</scope>
    <source>
        <strain evidence="4">JCM 18542</strain>
    </source>
</reference>
<dbReference type="Proteomes" id="UP001500839">
    <property type="component" value="Unassembled WGS sequence"/>
</dbReference>
<proteinExistence type="predicted"/>
<feature type="domain" description="DHHA1" evidence="2">
    <location>
        <begin position="243"/>
        <end position="328"/>
    </location>
</feature>
<evidence type="ECO:0000313" key="3">
    <source>
        <dbReference type="EMBL" id="GAA4816095.1"/>
    </source>
</evidence>
<dbReference type="Pfam" id="PF02272">
    <property type="entry name" value="DHHA1"/>
    <property type="match status" value="1"/>
</dbReference>
<sequence>MCSEVARPVGADDAARLLRSASSVTVLSHVNPDADTIGSALALAVALERAGTPVRASFPAPHRLPRSLTLLPGTHLLCPPEEVPADSAVAVAVDCSSSDRLGELAGVLDSSGTALVVDHHSTNTGFGDVAVVDPQAQSTTVIVERILRAWGTPVDADIAQCLYAGLVTDTGGLRRADTASLRLTADLLETGFDGPALLRGLMDSHPFAWLPMLGTVLARARLDPEAVGGRGMVHTAIHLEDARGVEWEEVESVIDIVRTSDEAEVAVVLKERPSNDDAPRGLWSVSLRSRGTVDVATVARGLGGGGHRAAAGYPAAGSQDDVLAELRAALGR</sequence>
<keyword evidence="4" id="KW-1185">Reference proteome</keyword>
<feature type="domain" description="DDH" evidence="1">
    <location>
        <begin position="24"/>
        <end position="165"/>
    </location>
</feature>
<dbReference type="SUPFAM" id="SSF64182">
    <property type="entry name" value="DHH phosphoesterases"/>
    <property type="match status" value="1"/>
</dbReference>
<dbReference type="EMBL" id="BAABKQ010000001">
    <property type="protein sequence ID" value="GAA4816095.1"/>
    <property type="molecule type" value="Genomic_DNA"/>
</dbReference>
<dbReference type="PANTHER" id="PTHR47618:SF1">
    <property type="entry name" value="BIFUNCTIONAL OLIGORIBONUCLEASE AND PAP PHOSPHATASE NRNA"/>
    <property type="match status" value="1"/>
</dbReference>
<dbReference type="PANTHER" id="PTHR47618">
    <property type="entry name" value="BIFUNCTIONAL OLIGORIBONUCLEASE AND PAP PHOSPHATASE NRNA"/>
    <property type="match status" value="1"/>
</dbReference>
<evidence type="ECO:0000259" key="2">
    <source>
        <dbReference type="Pfam" id="PF02272"/>
    </source>
</evidence>
<organism evidence="3 4">
    <name type="scientific">Tomitella cavernea</name>
    <dbReference type="NCBI Taxonomy" id="1387982"/>
    <lineage>
        <taxon>Bacteria</taxon>
        <taxon>Bacillati</taxon>
        <taxon>Actinomycetota</taxon>
        <taxon>Actinomycetes</taxon>
        <taxon>Mycobacteriales</taxon>
        <taxon>Tomitella</taxon>
    </lineage>
</organism>
<name>A0ABP9CWS3_9ACTN</name>
<dbReference type="Pfam" id="PF01368">
    <property type="entry name" value="DHH"/>
    <property type="match status" value="1"/>
</dbReference>
<dbReference type="InterPro" id="IPR003156">
    <property type="entry name" value="DHHA1_dom"/>
</dbReference>
<dbReference type="Gene3D" id="3.90.1640.10">
    <property type="entry name" value="inorganic pyrophosphatase (n-terminal core)"/>
    <property type="match status" value="1"/>
</dbReference>
<dbReference type="Gene3D" id="3.10.310.30">
    <property type="match status" value="1"/>
</dbReference>
<protein>
    <submittedName>
        <fullName evidence="3">Bifunctional oligoribonuclease/PAP phosphatase NrnA</fullName>
    </submittedName>
</protein>
<evidence type="ECO:0000313" key="4">
    <source>
        <dbReference type="Proteomes" id="UP001500839"/>
    </source>
</evidence>
<dbReference type="InterPro" id="IPR038763">
    <property type="entry name" value="DHH_sf"/>
</dbReference>
<gene>
    <name evidence="3" type="primary">nrnA</name>
    <name evidence="3" type="ORF">GCM10023353_22670</name>
</gene>